<evidence type="ECO:0000313" key="1">
    <source>
        <dbReference type="EMBL" id="OAI05981.1"/>
    </source>
</evidence>
<dbReference type="Proteomes" id="UP000077763">
    <property type="component" value="Unassembled WGS sequence"/>
</dbReference>
<organism evidence="1 2">
    <name type="scientific">Methylomonas methanica</name>
    <dbReference type="NCBI Taxonomy" id="421"/>
    <lineage>
        <taxon>Bacteria</taxon>
        <taxon>Pseudomonadati</taxon>
        <taxon>Pseudomonadota</taxon>
        <taxon>Gammaproteobacteria</taxon>
        <taxon>Methylococcales</taxon>
        <taxon>Methylococcaceae</taxon>
        <taxon>Methylomonas</taxon>
    </lineage>
</organism>
<protein>
    <submittedName>
        <fullName evidence="1">Formylmethanofuran dehydrogenase subunit B</fullName>
    </submittedName>
</protein>
<dbReference type="NCBIfam" id="TIGR03129">
    <property type="entry name" value="one_C_dehyd_B"/>
    <property type="match status" value="1"/>
</dbReference>
<dbReference type="GO" id="GO:0015948">
    <property type="term" value="P:methanogenesis"/>
    <property type="evidence" value="ECO:0007669"/>
    <property type="project" value="InterPro"/>
</dbReference>
<dbReference type="SUPFAM" id="SSF53706">
    <property type="entry name" value="Formate dehydrogenase/DMSO reductase, domains 1-3"/>
    <property type="match status" value="1"/>
</dbReference>
<evidence type="ECO:0000313" key="2">
    <source>
        <dbReference type="Proteomes" id="UP000077763"/>
    </source>
</evidence>
<proteinExistence type="predicted"/>
<dbReference type="AlphaFoldDB" id="A0A177MK32"/>
<dbReference type="PIRSF" id="PIRSF005646">
    <property type="entry name" value="FwdB"/>
    <property type="match status" value="1"/>
</dbReference>
<accession>A0A177MK32</accession>
<dbReference type="Gene3D" id="3.40.50.1220">
    <property type="entry name" value="TPP-binding domain"/>
    <property type="match status" value="1"/>
</dbReference>
<sequence>MTEITEVPSPFCGIGTDDLSIQVDGATLKVIANGCAVNTPAFEQALADTSPRIAGQAVSLEAATSKAAELLRNTNQPVIGGCATDVNGMRALLALADKAGAVVDNINFNAARRNLLAMQDSGWMNTTLAEVKNRCDLLLIIGTDPEVFAPRFFEHFLWNEQAMFLDSTDQREVIYLGKEPAGQAAVSPSGKKPTVLACADADLPDVVAVLSALVKNQPIRVETVGDIAVAQLQTVADKLRNARYGVVLWSAGKLTFEHAELTVQTICNIVKDINMQGTRCSGLPLGGKEGDYTANQTCGWTTGYPARVNFAKGYPEYDPFLFDGQAMIANGEADAVVWVHAYNSTATPPKTHLPTIVIGRSGMTFEREPDVFIPVGTPGIDHVGHVYRMDSVVALRLKKLRDSGLPSTAAVLTAIEQAL</sequence>
<name>A0A177MK32_METMH</name>
<dbReference type="InterPro" id="IPR016457">
    <property type="entry name" value="Formylmethanofuran_DH_bsu"/>
</dbReference>
<comment type="caution">
    <text evidence="1">The sequence shown here is derived from an EMBL/GenBank/DDBJ whole genome shotgun (WGS) entry which is preliminary data.</text>
</comment>
<reference evidence="1 2" key="1">
    <citation type="submission" date="2016-03" db="EMBL/GenBank/DDBJ databases">
        <authorList>
            <person name="Ploux O."/>
        </authorList>
    </citation>
    <scope>NUCLEOTIDE SEQUENCE [LARGE SCALE GENOMIC DNA]</scope>
    <source>
        <strain evidence="1 2">R-45371</strain>
    </source>
</reference>
<dbReference type="RefSeq" id="WP_064036138.1">
    <property type="nucleotide sequence ID" value="NZ_LUUH01000038.1"/>
</dbReference>
<gene>
    <name evidence="1" type="ORF">A1353_09825</name>
</gene>
<dbReference type="GO" id="GO:0018493">
    <property type="term" value="F:formylmethanofuran dehydrogenase activity"/>
    <property type="evidence" value="ECO:0007669"/>
    <property type="project" value="InterPro"/>
</dbReference>
<dbReference type="EMBL" id="LUUH01000038">
    <property type="protein sequence ID" value="OAI05981.1"/>
    <property type="molecule type" value="Genomic_DNA"/>
</dbReference>